<evidence type="ECO:0008006" key="3">
    <source>
        <dbReference type="Google" id="ProtNLM"/>
    </source>
</evidence>
<dbReference type="PANTHER" id="PTHR39338">
    <property type="entry name" value="BLL5662 PROTEIN-RELATED"/>
    <property type="match status" value="1"/>
</dbReference>
<dbReference type="PANTHER" id="PTHR39338:SF5">
    <property type="entry name" value="BLR6139 PROTEIN"/>
    <property type="match status" value="1"/>
</dbReference>
<dbReference type="EMBL" id="CP033972">
    <property type="protein sequence ID" value="AZG47081.1"/>
    <property type="molecule type" value="Genomic_DNA"/>
</dbReference>
<name>A0A3G8JPR2_9ACTN</name>
<dbReference type="SUPFAM" id="SSF53300">
    <property type="entry name" value="vWA-like"/>
    <property type="match status" value="1"/>
</dbReference>
<protein>
    <recommendedName>
        <fullName evidence="3">VWFA domain-containing protein</fullName>
    </recommendedName>
</protein>
<dbReference type="Pfam" id="PF05762">
    <property type="entry name" value="VWA_CoxE"/>
    <property type="match status" value="1"/>
</dbReference>
<reference evidence="1 2" key="1">
    <citation type="submission" date="2018-11" db="EMBL/GenBank/DDBJ databases">
        <title>Gordonia insulae sp. nov., isolated from an island soil.</title>
        <authorList>
            <person name="Kim Y.S."/>
            <person name="Kim S.B."/>
        </authorList>
    </citation>
    <scope>NUCLEOTIDE SEQUENCE [LARGE SCALE GENOMIC DNA]</scope>
    <source>
        <strain evidence="1 2">MMS17-SY073</strain>
    </source>
</reference>
<accession>A0A3G8JPR2</accession>
<dbReference type="AlphaFoldDB" id="A0A3G8JPR2"/>
<proteinExistence type="predicted"/>
<dbReference type="InterPro" id="IPR036465">
    <property type="entry name" value="vWFA_dom_sf"/>
</dbReference>
<keyword evidence="2" id="KW-1185">Reference proteome</keyword>
<evidence type="ECO:0000313" key="1">
    <source>
        <dbReference type="EMBL" id="AZG47081.1"/>
    </source>
</evidence>
<evidence type="ECO:0000313" key="2">
    <source>
        <dbReference type="Proteomes" id="UP000271469"/>
    </source>
</evidence>
<organism evidence="1 2">
    <name type="scientific">Gordonia insulae</name>
    <dbReference type="NCBI Taxonomy" id="2420509"/>
    <lineage>
        <taxon>Bacteria</taxon>
        <taxon>Bacillati</taxon>
        <taxon>Actinomycetota</taxon>
        <taxon>Actinomycetes</taxon>
        <taxon>Mycobacteriales</taxon>
        <taxon>Gordoniaceae</taxon>
        <taxon>Gordonia</taxon>
    </lineage>
</organism>
<dbReference type="NCBIfam" id="NF047783">
    <property type="entry name" value="VWA_dom_MadC"/>
    <property type="match status" value="1"/>
</dbReference>
<dbReference type="KEGG" id="gom:D7316_03689"/>
<dbReference type="InterPro" id="IPR008912">
    <property type="entry name" value="Uncharacterised_CoxE"/>
</dbReference>
<sequence>MPPTPIPIERVQLAADRARSVDTLDLLAVLFGRVLRQHGVAASPAEVIEIRRALAIVGAGDVARLRAAVRAVAVKYVYETAGFERAFDLFFLGAEPDEDDEPLPRPRGAAADLPDDVVWDDDFEGAARRIGADEHTDEIGELMADDPDAAERHGESAHREDNDFSVSAGAEQLGVDPDTQSVSGGITYTVEVDEADSATVGELVGTATRVKGTPLGLKGAAAILAALDAYDARRAYGTDGAEGLDDLRRAELERALAAFVDALSTRLEADAVLGPTDPDTQVVSDQADIDRACHRLVQRMRGAPRRAVRRGDHGALDIRRTMRAAVTTDGVPLTLWRRVHTPGPVRLLILVDVSLSVRPVTGFILRLAQTLHRVGDRCEVIAFVDKPVRVTDALRTASADTALAAVLAADGLDLAATSDYGTMLAGVLDDFGDLLGRRTSVLVVGDARSNGFDARVDLFGEICRRAHRVAWVTPEPSRYWTQTGCALADYAEHCAGVVIARDGAELVGRADDLGVALS</sequence>
<dbReference type="Proteomes" id="UP000271469">
    <property type="component" value="Chromosome"/>
</dbReference>
<gene>
    <name evidence="1" type="ORF">D7316_03689</name>
</gene>